<dbReference type="GO" id="GO:0140300">
    <property type="term" value="P:serine import into mitochondrion"/>
    <property type="evidence" value="ECO:0007669"/>
    <property type="project" value="TreeGrafter"/>
</dbReference>
<keyword evidence="4 9" id="KW-0812">Transmembrane</keyword>
<keyword evidence="5" id="KW-0029">Amino-acid transport</keyword>
<feature type="transmembrane region" description="Helical" evidence="9">
    <location>
        <begin position="265"/>
        <end position="285"/>
    </location>
</feature>
<accession>A0AA38M4F6</accession>
<evidence type="ECO:0000256" key="3">
    <source>
        <dbReference type="ARBA" id="ARBA00022448"/>
    </source>
</evidence>
<comment type="similarity">
    <text evidence="2 9">Belongs to the sideroflexin family.</text>
</comment>
<dbReference type="EMBL" id="JALNTZ010000008">
    <property type="protein sequence ID" value="KAJ3643685.1"/>
    <property type="molecule type" value="Genomic_DNA"/>
</dbReference>
<organism evidence="10 11">
    <name type="scientific">Zophobas morio</name>
    <dbReference type="NCBI Taxonomy" id="2755281"/>
    <lineage>
        <taxon>Eukaryota</taxon>
        <taxon>Metazoa</taxon>
        <taxon>Ecdysozoa</taxon>
        <taxon>Arthropoda</taxon>
        <taxon>Hexapoda</taxon>
        <taxon>Insecta</taxon>
        <taxon>Pterygota</taxon>
        <taxon>Neoptera</taxon>
        <taxon>Endopterygota</taxon>
        <taxon>Coleoptera</taxon>
        <taxon>Polyphaga</taxon>
        <taxon>Cucujiformia</taxon>
        <taxon>Tenebrionidae</taxon>
        <taxon>Zophobas</taxon>
    </lineage>
</organism>
<evidence type="ECO:0000256" key="4">
    <source>
        <dbReference type="ARBA" id="ARBA00022692"/>
    </source>
</evidence>
<dbReference type="Pfam" id="PF03820">
    <property type="entry name" value="SFXNs"/>
    <property type="match status" value="1"/>
</dbReference>
<feature type="transmembrane region" description="Helical" evidence="9">
    <location>
        <begin position="100"/>
        <end position="121"/>
    </location>
</feature>
<proteinExistence type="inferred from homology"/>
<keyword evidence="8 9" id="KW-0472">Membrane</keyword>
<gene>
    <name evidence="10" type="ORF">Zmor_026382</name>
</gene>
<evidence type="ECO:0000256" key="6">
    <source>
        <dbReference type="ARBA" id="ARBA00022989"/>
    </source>
</evidence>
<evidence type="ECO:0000256" key="2">
    <source>
        <dbReference type="ARBA" id="ARBA00005974"/>
    </source>
</evidence>
<dbReference type="Proteomes" id="UP001168821">
    <property type="component" value="Unassembled WGS sequence"/>
</dbReference>
<dbReference type="InterPro" id="IPR004686">
    <property type="entry name" value="Mtc"/>
</dbReference>
<evidence type="ECO:0000256" key="1">
    <source>
        <dbReference type="ARBA" id="ARBA00004225"/>
    </source>
</evidence>
<dbReference type="AlphaFoldDB" id="A0AA38M4F6"/>
<sequence>MPAINIDIEKPRYDQNTFIGRAKHFFLTTNPLNIFATSRQLEDAKSLVTKYRLKHPLPPGTTEDDLWRAKILYDSAFHPDTGEKMFLLGRMSAQVPMNMLITGGLLAFYNTTSGVLFWQWFNQSFNAMVNYTNRSGDATFTGKQVASSYVFATTAAVTTALSLNRLCRNAPPLVGRLTPLAACAAANCVNIPLMRAQELTNGTPVFDAERNRLGNSKRAARTGIAQVCFSRISMAVPGMTLTPVLMDYLEKRGVLKRYPWINLPVQTAFCGVVLIFTTPLACAFFKQKAQIAYRKLEPELKEQLDKKFGDHPPEYVYYNKGL</sequence>
<evidence type="ECO:0000256" key="5">
    <source>
        <dbReference type="ARBA" id="ARBA00022970"/>
    </source>
</evidence>
<evidence type="ECO:0000313" key="11">
    <source>
        <dbReference type="Proteomes" id="UP001168821"/>
    </source>
</evidence>
<dbReference type="PANTHER" id="PTHR11153">
    <property type="entry name" value="SIDEROFLEXIN"/>
    <property type="match status" value="1"/>
</dbReference>
<keyword evidence="3" id="KW-0813">Transport</keyword>
<feature type="transmembrane region" description="Helical" evidence="9">
    <location>
        <begin position="224"/>
        <end position="245"/>
    </location>
</feature>
<dbReference type="NCBIfam" id="TIGR00798">
    <property type="entry name" value="mtc"/>
    <property type="match status" value="1"/>
</dbReference>
<comment type="caution">
    <text evidence="10">The sequence shown here is derived from an EMBL/GenBank/DDBJ whole genome shotgun (WGS) entry which is preliminary data.</text>
</comment>
<reference evidence="10" key="1">
    <citation type="journal article" date="2023" name="G3 (Bethesda)">
        <title>Whole genome assemblies of Zophobas morio and Tenebrio molitor.</title>
        <authorList>
            <person name="Kaur S."/>
            <person name="Stinson S.A."/>
            <person name="diCenzo G.C."/>
        </authorList>
    </citation>
    <scope>NUCLEOTIDE SEQUENCE</scope>
    <source>
        <strain evidence="10">QUZm001</strain>
    </source>
</reference>
<evidence type="ECO:0000313" key="10">
    <source>
        <dbReference type="EMBL" id="KAJ3643685.1"/>
    </source>
</evidence>
<evidence type="ECO:0000256" key="8">
    <source>
        <dbReference type="ARBA" id="ARBA00023136"/>
    </source>
</evidence>
<comment type="subcellular location">
    <subcellularLocation>
        <location evidence="1 9">Mitochondrion membrane</location>
        <topology evidence="1 9">Multi-pass membrane protein</topology>
    </subcellularLocation>
</comment>
<dbReference type="GO" id="GO:0005743">
    <property type="term" value="C:mitochondrial inner membrane"/>
    <property type="evidence" value="ECO:0007669"/>
    <property type="project" value="TreeGrafter"/>
</dbReference>
<evidence type="ECO:0000256" key="7">
    <source>
        <dbReference type="ARBA" id="ARBA00023128"/>
    </source>
</evidence>
<evidence type="ECO:0000256" key="9">
    <source>
        <dbReference type="RuleBase" id="RU362000"/>
    </source>
</evidence>
<dbReference type="GO" id="GO:0015075">
    <property type="term" value="F:monoatomic ion transmembrane transporter activity"/>
    <property type="evidence" value="ECO:0007669"/>
    <property type="project" value="InterPro"/>
</dbReference>
<name>A0AA38M4F6_9CUCU</name>
<keyword evidence="11" id="KW-1185">Reference proteome</keyword>
<keyword evidence="7 9" id="KW-0496">Mitochondrion</keyword>
<keyword evidence="6 9" id="KW-1133">Transmembrane helix</keyword>
<feature type="transmembrane region" description="Helical" evidence="9">
    <location>
        <begin position="149"/>
        <end position="167"/>
    </location>
</feature>
<dbReference type="PANTHER" id="PTHR11153:SF8">
    <property type="entry name" value="SIDEROFLEXIN-1"/>
    <property type="match status" value="1"/>
</dbReference>
<protein>
    <recommendedName>
        <fullName evidence="9">Sidoreflexin</fullName>
    </recommendedName>
</protein>